<keyword evidence="1" id="KW-0433">Leucine-rich repeat</keyword>
<evidence type="ECO:0000256" key="4">
    <source>
        <dbReference type="SAM" id="Phobius"/>
    </source>
</evidence>
<accession>A0AAV9RDP9</accession>
<feature type="compositionally biased region" description="Polar residues" evidence="3">
    <location>
        <begin position="953"/>
        <end position="962"/>
    </location>
</feature>
<feature type="compositionally biased region" description="Polar residues" evidence="3">
    <location>
        <begin position="928"/>
        <end position="944"/>
    </location>
</feature>
<feature type="region of interest" description="Disordered" evidence="3">
    <location>
        <begin position="604"/>
        <end position="736"/>
    </location>
</feature>
<dbReference type="PANTHER" id="PTHR24369:SF161">
    <property type="entry name" value="LEUCINE-RICH REPEAT-CONTAINING PROTEIN 53"/>
    <property type="match status" value="1"/>
</dbReference>
<keyword evidence="4" id="KW-0472">Membrane</keyword>
<dbReference type="Gene3D" id="3.80.10.10">
    <property type="entry name" value="Ribonuclease Inhibitor"/>
    <property type="match status" value="2"/>
</dbReference>
<dbReference type="InterPro" id="IPR013087">
    <property type="entry name" value="Znf_C2H2_type"/>
</dbReference>
<dbReference type="InterPro" id="IPR001611">
    <property type="entry name" value="Leu-rich_rpt"/>
</dbReference>
<dbReference type="PROSITE" id="PS00028">
    <property type="entry name" value="ZINC_FINGER_C2H2_1"/>
    <property type="match status" value="1"/>
</dbReference>
<evidence type="ECO:0000256" key="3">
    <source>
        <dbReference type="SAM" id="MobiDB-lite"/>
    </source>
</evidence>
<dbReference type="PANTHER" id="PTHR24369">
    <property type="entry name" value="ANTIGEN BSP, PUTATIVE-RELATED"/>
    <property type="match status" value="1"/>
</dbReference>
<feature type="compositionally biased region" description="Basic and acidic residues" evidence="3">
    <location>
        <begin position="668"/>
        <end position="682"/>
    </location>
</feature>
<evidence type="ECO:0000256" key="1">
    <source>
        <dbReference type="ARBA" id="ARBA00022614"/>
    </source>
</evidence>
<dbReference type="AlphaFoldDB" id="A0AAV9RDP9"/>
<evidence type="ECO:0000313" key="6">
    <source>
        <dbReference type="EMBL" id="KAK5607089.1"/>
    </source>
</evidence>
<feature type="compositionally biased region" description="Basic and acidic residues" evidence="3">
    <location>
        <begin position="547"/>
        <end position="562"/>
    </location>
</feature>
<protein>
    <recommendedName>
        <fullName evidence="5">C2H2-type domain-containing protein</fullName>
    </recommendedName>
</protein>
<keyword evidence="7" id="KW-1185">Reference proteome</keyword>
<gene>
    <name evidence="6" type="ORF">CRENBAI_008073</name>
</gene>
<keyword evidence="2" id="KW-0677">Repeat</keyword>
<dbReference type="PROSITE" id="PS51450">
    <property type="entry name" value="LRR"/>
    <property type="match status" value="1"/>
</dbReference>
<evidence type="ECO:0000259" key="5">
    <source>
        <dbReference type="PROSITE" id="PS00028"/>
    </source>
</evidence>
<organism evidence="6 7">
    <name type="scientific">Crenichthys baileyi</name>
    <name type="common">White River springfish</name>
    <dbReference type="NCBI Taxonomy" id="28760"/>
    <lineage>
        <taxon>Eukaryota</taxon>
        <taxon>Metazoa</taxon>
        <taxon>Chordata</taxon>
        <taxon>Craniata</taxon>
        <taxon>Vertebrata</taxon>
        <taxon>Euteleostomi</taxon>
        <taxon>Actinopterygii</taxon>
        <taxon>Neopterygii</taxon>
        <taxon>Teleostei</taxon>
        <taxon>Neoteleostei</taxon>
        <taxon>Acanthomorphata</taxon>
        <taxon>Ovalentaria</taxon>
        <taxon>Atherinomorphae</taxon>
        <taxon>Cyprinodontiformes</taxon>
        <taxon>Goodeidae</taxon>
        <taxon>Crenichthys</taxon>
    </lineage>
</organism>
<dbReference type="SMART" id="SM00369">
    <property type="entry name" value="LRR_TYP"/>
    <property type="match status" value="4"/>
</dbReference>
<proteinExistence type="predicted"/>
<dbReference type="EMBL" id="JAHHUM010002034">
    <property type="protein sequence ID" value="KAK5607089.1"/>
    <property type="molecule type" value="Genomic_DNA"/>
</dbReference>
<dbReference type="InterPro" id="IPR032675">
    <property type="entry name" value="LRR_dom_sf"/>
</dbReference>
<dbReference type="InterPro" id="IPR050541">
    <property type="entry name" value="LRR_TM_domain-containing"/>
</dbReference>
<name>A0AAV9RDP9_9TELE</name>
<reference evidence="6 7" key="1">
    <citation type="submission" date="2021-06" db="EMBL/GenBank/DDBJ databases">
        <authorList>
            <person name="Palmer J.M."/>
        </authorList>
    </citation>
    <scope>NUCLEOTIDE SEQUENCE [LARGE SCALE GENOMIC DNA]</scope>
    <source>
        <strain evidence="6 7">MEX-2019</strain>
        <tissue evidence="6">Muscle</tissue>
    </source>
</reference>
<dbReference type="Proteomes" id="UP001311232">
    <property type="component" value="Unassembled WGS sequence"/>
</dbReference>
<comment type="caution">
    <text evidence="6">The sequence shown here is derived from an EMBL/GenBank/DDBJ whole genome shotgun (WGS) entry which is preliminary data.</text>
</comment>
<feature type="compositionally biased region" description="Polar residues" evidence="3">
    <location>
        <begin position="476"/>
        <end position="489"/>
    </location>
</feature>
<evidence type="ECO:0000256" key="2">
    <source>
        <dbReference type="ARBA" id="ARBA00022737"/>
    </source>
</evidence>
<dbReference type="SUPFAM" id="SSF52058">
    <property type="entry name" value="L domain-like"/>
    <property type="match status" value="1"/>
</dbReference>
<feature type="compositionally biased region" description="Basic residues" evidence="3">
    <location>
        <begin position="683"/>
        <end position="698"/>
    </location>
</feature>
<feature type="transmembrane region" description="Helical" evidence="4">
    <location>
        <begin position="325"/>
        <end position="348"/>
    </location>
</feature>
<feature type="domain" description="C2H2-type" evidence="5">
    <location>
        <begin position="536"/>
        <end position="556"/>
    </location>
</feature>
<evidence type="ECO:0000313" key="7">
    <source>
        <dbReference type="Proteomes" id="UP001311232"/>
    </source>
</evidence>
<sequence length="1070" mass="117735">MLRALEQPANEEDVSLNSAVRPACLAHGAVWGVPSNQQAGEALAFNLKVVEAQRLPSCPVTCAVCSEDAVICQRLANIIDAAGSTQALLLTEGSISVVQPASLSDLRNVTVIGLSNNHISELGQETFRKLPFLHTLLLDHNLLTSQALQGGALTNLSQLEVLALGHNHINMVRIFAGRLEYFMIQAGWFTGTKSLLNLKLEGNLLTSFRGLVSLRSLDLSRNRLSYVPSEAFFYLVWLSNLNLDLNTWNCTCELLELAAVLSSFIQEPDKTLYNGRRMVCVSADNPAVTTVLELTEANCIPSNQNITVQIEARGSVTPQMYARDLAITAVICFLGGVALTLLVVLTCYQISRRKKKKESQRVKEDIDKGRTVANHVNQVDAKERMKDFFLQANSSQQWNKESMTLDERMDHHSDAFRSRAGENGGYVWCPHYNTNGKMPNQMRKSQWVNKATETENDQERRKFKMRVEEERRRGAIQQQHSSWDISNKFPSHNTNSSFHLLRETSDNLPPHKADRDMDNYMTDDELKTKECETSHCRNCHTTYRPPEQDMTHRRSHSNHKDAFAVNGKVRRELSEKMKSTELKRQTRNVKFDLKSLRTNKDKERLEEEVVATPRGDEKSRDGRHKVQSSRSLKVKLNLNPLRKSKVHPRKTNEHGHTENTSSKRSREKRQYGKGEEEDGEKKSGKKHKNSREKKRKSSKTGVGTDKEQKSSTSASAKSSEADQEKNQHLDSSQSADSTTVFAQAQIQPLQYQKAGLALGGTKLIYQHPFSFSTPDRNHTANLSLLGSAGSQLPGSSLTLQAGNTLLNTMASGSNPLLIGGLTNPIAPGVALNGLNIAPSGATESFTRQPSGGIRSSNPALLGKTVQASPLQAGGIHPASPLSSKPEDPVLSSVNPANIPAALGHSQMQVDSSASVASLKVDLTQGQDIQTGRGQLHSTTESQAPFTKGDRLEQGQNKMSGDTHQGPEPETIVEDMSTVKMLPGQGVAQTEEPQVGASGEFMKAAGMSVMDISVPDLPIQGESSPAAGGTVLLQQEYLLEDGGSSPRRKLRLVLPEKTSNRPPTALERKIR</sequence>
<dbReference type="InterPro" id="IPR003591">
    <property type="entry name" value="Leu-rich_rpt_typical-subtyp"/>
</dbReference>
<dbReference type="Pfam" id="PF13855">
    <property type="entry name" value="LRR_8"/>
    <property type="match status" value="1"/>
</dbReference>
<feature type="region of interest" description="Disordered" evidence="3">
    <location>
        <begin position="928"/>
        <end position="969"/>
    </location>
</feature>
<feature type="region of interest" description="Disordered" evidence="3">
    <location>
        <begin position="1040"/>
        <end position="1070"/>
    </location>
</feature>
<feature type="region of interest" description="Disordered" evidence="3">
    <location>
        <begin position="870"/>
        <end position="895"/>
    </location>
</feature>
<feature type="region of interest" description="Disordered" evidence="3">
    <location>
        <begin position="547"/>
        <end position="566"/>
    </location>
</feature>
<keyword evidence="4" id="KW-0812">Transmembrane</keyword>
<keyword evidence="4" id="KW-1133">Transmembrane helix</keyword>
<dbReference type="GO" id="GO:0005886">
    <property type="term" value="C:plasma membrane"/>
    <property type="evidence" value="ECO:0007669"/>
    <property type="project" value="TreeGrafter"/>
</dbReference>
<feature type="region of interest" description="Disordered" evidence="3">
    <location>
        <begin position="470"/>
        <end position="489"/>
    </location>
</feature>
<feature type="compositionally biased region" description="Basic and acidic residues" evidence="3">
    <location>
        <begin position="719"/>
        <end position="728"/>
    </location>
</feature>